<keyword evidence="8" id="KW-1185">Reference proteome</keyword>
<feature type="domain" description="RING-type" evidence="5">
    <location>
        <begin position="10"/>
        <end position="55"/>
    </location>
</feature>
<dbReference type="SUPFAM" id="SSF57845">
    <property type="entry name" value="B-box zinc-binding domain"/>
    <property type="match status" value="1"/>
</dbReference>
<dbReference type="PROSITE" id="PS00518">
    <property type="entry name" value="ZF_RING_1"/>
    <property type="match status" value="1"/>
</dbReference>
<dbReference type="GO" id="GO:0008270">
    <property type="term" value="F:zinc ion binding"/>
    <property type="evidence" value="ECO:0007669"/>
    <property type="project" value="UniProtKB-KW"/>
</dbReference>
<dbReference type="InterPro" id="IPR001841">
    <property type="entry name" value="Znf_RING"/>
</dbReference>
<evidence type="ECO:0000259" key="5">
    <source>
        <dbReference type="PROSITE" id="PS50089"/>
    </source>
</evidence>
<dbReference type="Pfam" id="PF13445">
    <property type="entry name" value="zf-RING_UBOX"/>
    <property type="match status" value="1"/>
</dbReference>
<dbReference type="PANTHER" id="PTHR25462:SF229">
    <property type="entry name" value="TRANSCRIPTION INTERMEDIARY FACTOR 1-BETA"/>
    <property type="match status" value="1"/>
</dbReference>
<evidence type="ECO:0000259" key="6">
    <source>
        <dbReference type="PROSITE" id="PS50119"/>
    </source>
</evidence>
<dbReference type="InterPro" id="IPR013083">
    <property type="entry name" value="Znf_RING/FYVE/PHD"/>
</dbReference>
<evidence type="ECO:0000313" key="8">
    <source>
        <dbReference type="Proteomes" id="UP000589485"/>
    </source>
</evidence>
<evidence type="ECO:0000256" key="1">
    <source>
        <dbReference type="ARBA" id="ARBA00022723"/>
    </source>
</evidence>
<protein>
    <submittedName>
        <fullName evidence="7">TRI59 protein</fullName>
    </submittedName>
</protein>
<organism evidence="7 8">
    <name type="scientific">Sapayoa aenigma</name>
    <name type="common">broad-billed sapayoa</name>
    <dbReference type="NCBI Taxonomy" id="239371"/>
    <lineage>
        <taxon>Eukaryota</taxon>
        <taxon>Metazoa</taxon>
        <taxon>Chordata</taxon>
        <taxon>Craniata</taxon>
        <taxon>Vertebrata</taxon>
        <taxon>Euteleostomi</taxon>
        <taxon>Archelosauria</taxon>
        <taxon>Archosauria</taxon>
        <taxon>Dinosauria</taxon>
        <taxon>Saurischia</taxon>
        <taxon>Theropoda</taxon>
        <taxon>Coelurosauria</taxon>
        <taxon>Aves</taxon>
        <taxon>Neognathae</taxon>
        <taxon>Neoaves</taxon>
        <taxon>Telluraves</taxon>
        <taxon>Australaves</taxon>
        <taxon>Passeriformes</taxon>
        <taxon>Tyrannidae</taxon>
        <taxon>Sapayoa</taxon>
    </lineage>
</organism>
<dbReference type="Pfam" id="PF00643">
    <property type="entry name" value="zf-B_box"/>
    <property type="match status" value="1"/>
</dbReference>
<dbReference type="PANTHER" id="PTHR25462">
    <property type="entry name" value="BONUS, ISOFORM C-RELATED"/>
    <property type="match status" value="1"/>
</dbReference>
<keyword evidence="3" id="KW-0862">Zinc</keyword>
<keyword evidence="2 4" id="KW-0863">Zinc-finger</keyword>
<dbReference type="PROSITE" id="PS50089">
    <property type="entry name" value="ZF_RING_2"/>
    <property type="match status" value="1"/>
</dbReference>
<dbReference type="InterPro" id="IPR027370">
    <property type="entry name" value="Znf-RING_euk"/>
</dbReference>
<dbReference type="Proteomes" id="UP000589485">
    <property type="component" value="Unassembled WGS sequence"/>
</dbReference>
<dbReference type="SMART" id="SM00184">
    <property type="entry name" value="RING"/>
    <property type="match status" value="1"/>
</dbReference>
<evidence type="ECO:0000256" key="4">
    <source>
        <dbReference type="PROSITE-ProRule" id="PRU00024"/>
    </source>
</evidence>
<reference evidence="7 8" key="1">
    <citation type="submission" date="2019-09" db="EMBL/GenBank/DDBJ databases">
        <title>Bird 10,000 Genomes (B10K) Project - Family phase.</title>
        <authorList>
            <person name="Zhang G."/>
        </authorList>
    </citation>
    <scope>NUCLEOTIDE SEQUENCE [LARGE SCALE GENOMIC DNA]</scope>
    <source>
        <strain evidence="7">B10K-DU-030-41</strain>
        <tissue evidence="7">Muscle</tissue>
    </source>
</reference>
<keyword evidence="1" id="KW-0479">Metal-binding</keyword>
<feature type="non-terminal residue" evidence="7">
    <location>
        <position position="402"/>
    </location>
</feature>
<dbReference type="InterPro" id="IPR017907">
    <property type="entry name" value="Znf_RING_CS"/>
</dbReference>
<comment type="caution">
    <text evidence="7">The sequence shown here is derived from an EMBL/GenBank/DDBJ whole genome shotgun (WGS) entry which is preliminary data.</text>
</comment>
<evidence type="ECO:0000256" key="2">
    <source>
        <dbReference type="ARBA" id="ARBA00022771"/>
    </source>
</evidence>
<feature type="non-terminal residue" evidence="7">
    <location>
        <position position="1"/>
    </location>
</feature>
<gene>
    <name evidence="7" type="primary">Trim59</name>
    <name evidence="7" type="ORF">SAPAEN_R12510</name>
</gene>
<sequence>MDRLEEELTCAVCCGIYEDPRVLPCSHTFCRSCLEELLQHSDFSARRRLRCPSCRALLEVPAAGLESLPVNFALKAVIEKWQREEPWDGGSCREHPRQPRNILCVLDKTPVCGQCLTSGQHRGHPIDDLHSAHRTAREAAGKLQEQLGDGFWRQVLLCHGRLSMQNSQCQSLLRSQRDVVERYFRELGKTLEHKKQALLKALDGLESCYLEEYEPLLEDVSKVKAEEMELKHLNFCIQTERSPLKCLEKLDELRRRVQALKQKELPAVKPLEIYPRMENLLKDKWSKTEIGQVHKILPPKLKLIPRRKFCSKCPGKEARESKERPQAVKLPTVLLLFGGIVGAVFSLHKALSSHVIQAAPAFMWEFLLRVYQDSCTVVQRAVDGLCHTFTSLGGFSRSFVPP</sequence>
<proteinExistence type="predicted"/>
<dbReference type="EMBL" id="VZSY01000736">
    <property type="protein sequence ID" value="NXA12452.1"/>
    <property type="molecule type" value="Genomic_DNA"/>
</dbReference>
<dbReference type="InterPro" id="IPR000315">
    <property type="entry name" value="Znf_B-box"/>
</dbReference>
<dbReference type="Gene3D" id="3.30.160.60">
    <property type="entry name" value="Classic Zinc Finger"/>
    <property type="match status" value="1"/>
</dbReference>
<dbReference type="GO" id="GO:0006513">
    <property type="term" value="P:protein monoubiquitination"/>
    <property type="evidence" value="ECO:0007669"/>
    <property type="project" value="TreeGrafter"/>
</dbReference>
<evidence type="ECO:0000256" key="3">
    <source>
        <dbReference type="ARBA" id="ARBA00022833"/>
    </source>
</evidence>
<dbReference type="InterPro" id="IPR047153">
    <property type="entry name" value="TRIM45/56/19-like"/>
</dbReference>
<dbReference type="SUPFAM" id="SSF57850">
    <property type="entry name" value="RING/U-box"/>
    <property type="match status" value="1"/>
</dbReference>
<name>A0A7K7T924_9TYRA</name>
<dbReference type="Gene3D" id="3.30.40.10">
    <property type="entry name" value="Zinc/RING finger domain, C3HC4 (zinc finger)"/>
    <property type="match status" value="1"/>
</dbReference>
<dbReference type="AlphaFoldDB" id="A0A7K7T924"/>
<accession>A0A7K7T924</accession>
<dbReference type="OrthoDB" id="6105938at2759"/>
<dbReference type="PROSITE" id="PS50119">
    <property type="entry name" value="ZF_BBOX"/>
    <property type="match status" value="1"/>
</dbReference>
<feature type="domain" description="B box-type" evidence="6">
    <location>
        <begin position="92"/>
        <end position="129"/>
    </location>
</feature>
<evidence type="ECO:0000313" key="7">
    <source>
        <dbReference type="EMBL" id="NXA12452.1"/>
    </source>
</evidence>
<dbReference type="GO" id="GO:0061630">
    <property type="term" value="F:ubiquitin protein ligase activity"/>
    <property type="evidence" value="ECO:0007669"/>
    <property type="project" value="TreeGrafter"/>
</dbReference>